<gene>
    <name evidence="1" type="ORF">NIES267_38420</name>
</gene>
<dbReference type="Proteomes" id="UP000218418">
    <property type="component" value="Chromosome"/>
</dbReference>
<evidence type="ECO:0000313" key="2">
    <source>
        <dbReference type="Proteomes" id="UP000218418"/>
    </source>
</evidence>
<reference evidence="1 2" key="1">
    <citation type="submission" date="2017-06" db="EMBL/GenBank/DDBJ databases">
        <title>Genome sequencing of cyanobaciteial culture collection at National Institute for Environmental Studies (NIES).</title>
        <authorList>
            <person name="Hirose Y."/>
            <person name="Shimura Y."/>
            <person name="Fujisawa T."/>
            <person name="Nakamura Y."/>
            <person name="Kawachi M."/>
        </authorList>
    </citation>
    <scope>NUCLEOTIDE SEQUENCE [LARGE SCALE GENOMIC DNA]</scope>
    <source>
        <strain evidence="1 2">NIES-267</strain>
    </source>
</reference>
<organism evidence="1 2">
    <name type="scientific">Calothrix parasitica NIES-267</name>
    <dbReference type="NCBI Taxonomy" id="1973488"/>
    <lineage>
        <taxon>Bacteria</taxon>
        <taxon>Bacillati</taxon>
        <taxon>Cyanobacteriota</taxon>
        <taxon>Cyanophyceae</taxon>
        <taxon>Nostocales</taxon>
        <taxon>Calotrichaceae</taxon>
        <taxon>Calothrix</taxon>
    </lineage>
</organism>
<dbReference type="EMBL" id="AP018227">
    <property type="protein sequence ID" value="BAY84346.1"/>
    <property type="molecule type" value="Genomic_DNA"/>
</dbReference>
<dbReference type="OrthoDB" id="163741at2"/>
<accession>A0A1Z4LSY8</accession>
<keyword evidence="2" id="KW-1185">Reference proteome</keyword>
<evidence type="ECO:0000313" key="1">
    <source>
        <dbReference type="EMBL" id="BAY84346.1"/>
    </source>
</evidence>
<sequence>MSNHSGSRMLNDVIQLLNDEEVLNTIGLQKSQQVITQIVDIASRIYDCNPGEILEGHTDYLNLCYGCFTNTTNLNNGLCNSCRS</sequence>
<dbReference type="AlphaFoldDB" id="A0A1Z4LSY8"/>
<name>A0A1Z4LSY8_9CYAN</name>
<proteinExistence type="predicted"/>
<protein>
    <submittedName>
        <fullName evidence="1">Uncharacterized protein</fullName>
    </submittedName>
</protein>